<evidence type="ECO:0000256" key="1">
    <source>
        <dbReference type="SAM" id="Coils"/>
    </source>
</evidence>
<evidence type="ECO:0000256" key="2">
    <source>
        <dbReference type="SAM" id="MobiDB-lite"/>
    </source>
</evidence>
<dbReference type="EMBL" id="CADEBD010000422">
    <property type="protein sequence ID" value="CAB3254674.1"/>
    <property type="molecule type" value="Genomic_DNA"/>
</dbReference>
<comment type="caution">
    <text evidence="3">The sequence shown here is derived from an EMBL/GenBank/DDBJ whole genome shotgun (WGS) entry which is preliminary data.</text>
</comment>
<gene>
    <name evidence="3" type="ORF">APLA_LOCUS14865</name>
</gene>
<feature type="compositionally biased region" description="Polar residues" evidence="2">
    <location>
        <begin position="204"/>
        <end position="213"/>
    </location>
</feature>
<evidence type="ECO:0000313" key="4">
    <source>
        <dbReference type="Proteomes" id="UP000494256"/>
    </source>
</evidence>
<feature type="region of interest" description="Disordered" evidence="2">
    <location>
        <begin position="204"/>
        <end position="296"/>
    </location>
</feature>
<evidence type="ECO:0000313" key="3">
    <source>
        <dbReference type="EMBL" id="CAB3254674.1"/>
    </source>
</evidence>
<keyword evidence="1" id="KW-0175">Coiled coil</keyword>
<dbReference type="AlphaFoldDB" id="A0A8S1B7S7"/>
<name>A0A8S1B7S7_ARCPL</name>
<reference evidence="3 4" key="1">
    <citation type="submission" date="2020-04" db="EMBL/GenBank/DDBJ databases">
        <authorList>
            <person name="Wallbank WR R."/>
            <person name="Pardo Diaz C."/>
            <person name="Kozak K."/>
            <person name="Martin S."/>
            <person name="Jiggins C."/>
            <person name="Moest M."/>
            <person name="Warren A I."/>
            <person name="Byers J.R.P. K."/>
            <person name="Montejo-Kovacevich G."/>
            <person name="Yen C E."/>
        </authorList>
    </citation>
    <scope>NUCLEOTIDE SEQUENCE [LARGE SCALE GENOMIC DNA]</scope>
</reference>
<accession>A0A8S1B7S7</accession>
<sequence length="343" mass="37548">MTLDNASLRGKLIRKRTHPDSPRGEDLGSDSASSDEVVPAAKVTTARRGRGRPPTSGRYVGLSVARRELAAAQKANRSSEHLEVLVTRTSSEETGRLQAENSRLSAESAQLRKELEELRAELGRLQVRRQIEVEVSPFQRPAQESEVACLLRQELANLNQRFTVLEGKILRPPLASDKRIKPTYAESAASPSQEKTVEMVTRMSASQPASSIRMTKASEKGKVKKTTARGAGNLRPNISTASGTEKAVPTTSVSQPKQPAGSREGEWETAGAKKKAEKRRRNKRKKAARDTRRLRAPRSTAVVITLPSEAEERGLSYAKVLAKAKAEIKLADIDVFYVQAHAA</sequence>
<protein>
    <submittedName>
        <fullName evidence="3">Uncharacterized protein</fullName>
    </submittedName>
</protein>
<dbReference type="Proteomes" id="UP000494256">
    <property type="component" value="Unassembled WGS sequence"/>
</dbReference>
<feature type="compositionally biased region" description="Basic residues" evidence="2">
    <location>
        <begin position="272"/>
        <end position="287"/>
    </location>
</feature>
<feature type="region of interest" description="Disordered" evidence="2">
    <location>
        <begin position="1"/>
        <end position="58"/>
    </location>
</feature>
<organism evidence="3 4">
    <name type="scientific">Arctia plantaginis</name>
    <name type="common">Wood tiger moth</name>
    <name type="synonym">Phalaena plantaginis</name>
    <dbReference type="NCBI Taxonomy" id="874455"/>
    <lineage>
        <taxon>Eukaryota</taxon>
        <taxon>Metazoa</taxon>
        <taxon>Ecdysozoa</taxon>
        <taxon>Arthropoda</taxon>
        <taxon>Hexapoda</taxon>
        <taxon>Insecta</taxon>
        <taxon>Pterygota</taxon>
        <taxon>Neoptera</taxon>
        <taxon>Endopterygota</taxon>
        <taxon>Lepidoptera</taxon>
        <taxon>Glossata</taxon>
        <taxon>Ditrysia</taxon>
        <taxon>Noctuoidea</taxon>
        <taxon>Erebidae</taxon>
        <taxon>Arctiinae</taxon>
        <taxon>Arctia</taxon>
    </lineage>
</organism>
<feature type="coiled-coil region" evidence="1">
    <location>
        <begin position="94"/>
        <end position="128"/>
    </location>
</feature>
<dbReference type="OrthoDB" id="2067at2759"/>
<feature type="compositionally biased region" description="Polar residues" evidence="2">
    <location>
        <begin position="236"/>
        <end position="257"/>
    </location>
</feature>
<proteinExistence type="predicted"/>